<organism evidence="1 2">
    <name type="scientific">Ridgeia piscesae</name>
    <name type="common">Tubeworm</name>
    <dbReference type="NCBI Taxonomy" id="27915"/>
    <lineage>
        <taxon>Eukaryota</taxon>
        <taxon>Metazoa</taxon>
        <taxon>Spiralia</taxon>
        <taxon>Lophotrochozoa</taxon>
        <taxon>Annelida</taxon>
        <taxon>Polychaeta</taxon>
        <taxon>Sedentaria</taxon>
        <taxon>Canalipalpata</taxon>
        <taxon>Sabellida</taxon>
        <taxon>Siboglinidae</taxon>
        <taxon>Ridgeia</taxon>
    </lineage>
</organism>
<evidence type="ECO:0000313" key="1">
    <source>
        <dbReference type="EMBL" id="KAK2182910.1"/>
    </source>
</evidence>
<keyword evidence="2" id="KW-1185">Reference proteome</keyword>
<sequence>MAPLPTSRKTKQRYSDSLSWDAKTRYLHKIGLVGGRDPYEIASKDWSNDKSRWPELDYFDVVNYLVYSLSHYTMTEMRSYKSLDSYSYFVHGWVHDVSDIVIDKLHLMTARVNHSLRLRETPSRPWVITEQDGKIIAAHCNCMAGLAESCSHVGALLFAIEAAVKIRNSATVTQSKAYWLMHSGVN</sequence>
<name>A0AAD9L5C8_RIDPI</name>
<protein>
    <recommendedName>
        <fullName evidence="3">SWIM-type domain-containing protein</fullName>
    </recommendedName>
</protein>
<accession>A0AAD9L5C8</accession>
<gene>
    <name evidence="1" type="ORF">NP493_331g06037</name>
</gene>
<dbReference type="PANTHER" id="PTHR47526:SF4">
    <property type="entry name" value="SWIM-TYPE DOMAIN-CONTAINING PROTEIN"/>
    <property type="match status" value="1"/>
</dbReference>
<reference evidence="1" key="1">
    <citation type="journal article" date="2023" name="Mol. Biol. Evol.">
        <title>Third-Generation Sequencing Reveals the Adaptive Role of the Epigenome in Three Deep-Sea Polychaetes.</title>
        <authorList>
            <person name="Perez M."/>
            <person name="Aroh O."/>
            <person name="Sun Y."/>
            <person name="Lan Y."/>
            <person name="Juniper S.K."/>
            <person name="Young C.R."/>
            <person name="Angers B."/>
            <person name="Qian P.Y."/>
        </authorList>
    </citation>
    <scope>NUCLEOTIDE SEQUENCE</scope>
    <source>
        <strain evidence="1">R07B-5</strain>
    </source>
</reference>
<dbReference type="PANTHER" id="PTHR47526">
    <property type="entry name" value="ATP-DEPENDENT DNA HELICASE"/>
    <property type="match status" value="1"/>
</dbReference>
<dbReference type="AlphaFoldDB" id="A0AAD9L5C8"/>
<dbReference type="Proteomes" id="UP001209878">
    <property type="component" value="Unassembled WGS sequence"/>
</dbReference>
<evidence type="ECO:0000313" key="2">
    <source>
        <dbReference type="Proteomes" id="UP001209878"/>
    </source>
</evidence>
<evidence type="ECO:0008006" key="3">
    <source>
        <dbReference type="Google" id="ProtNLM"/>
    </source>
</evidence>
<proteinExistence type="predicted"/>
<dbReference type="EMBL" id="JAODUO010000332">
    <property type="protein sequence ID" value="KAK2182910.1"/>
    <property type="molecule type" value="Genomic_DNA"/>
</dbReference>
<comment type="caution">
    <text evidence="1">The sequence shown here is derived from an EMBL/GenBank/DDBJ whole genome shotgun (WGS) entry which is preliminary data.</text>
</comment>